<organism evidence="2 3">
    <name type="scientific">Hyella patelloides LEGE 07179</name>
    <dbReference type="NCBI Taxonomy" id="945734"/>
    <lineage>
        <taxon>Bacteria</taxon>
        <taxon>Bacillati</taxon>
        <taxon>Cyanobacteriota</taxon>
        <taxon>Cyanophyceae</taxon>
        <taxon>Pleurocapsales</taxon>
        <taxon>Hyellaceae</taxon>
        <taxon>Hyella</taxon>
    </lineage>
</organism>
<dbReference type="Proteomes" id="UP000320055">
    <property type="component" value="Unassembled WGS sequence"/>
</dbReference>
<dbReference type="AlphaFoldDB" id="A0A563VYW7"/>
<evidence type="ECO:0000259" key="1">
    <source>
        <dbReference type="Pfam" id="PF04151"/>
    </source>
</evidence>
<dbReference type="InterPro" id="IPR007280">
    <property type="entry name" value="Peptidase_C_arc/bac"/>
</dbReference>
<keyword evidence="3" id="KW-1185">Reference proteome</keyword>
<feature type="domain" description="Peptidase C-terminal archaeal/bacterial" evidence="1">
    <location>
        <begin position="64"/>
        <end position="129"/>
    </location>
</feature>
<proteinExistence type="predicted"/>
<accession>A0A563VYW7</accession>
<dbReference type="RefSeq" id="WP_144866390.1">
    <property type="nucleotide sequence ID" value="NZ_LR213807.1"/>
</dbReference>
<dbReference type="Pfam" id="PF04151">
    <property type="entry name" value="PPC"/>
    <property type="match status" value="1"/>
</dbReference>
<evidence type="ECO:0000313" key="3">
    <source>
        <dbReference type="Proteomes" id="UP000320055"/>
    </source>
</evidence>
<reference evidence="2 3" key="1">
    <citation type="submission" date="2019-01" db="EMBL/GenBank/DDBJ databases">
        <authorList>
            <person name="Brito A."/>
        </authorList>
    </citation>
    <scope>NUCLEOTIDE SEQUENCE [LARGE SCALE GENOMIC DNA]</scope>
    <source>
        <strain evidence="2">1</strain>
    </source>
</reference>
<gene>
    <name evidence="2" type="ORF">H1P_470029</name>
</gene>
<dbReference type="EMBL" id="CAACVJ010000412">
    <property type="protein sequence ID" value="VEP16616.1"/>
    <property type="molecule type" value="Genomic_DNA"/>
</dbReference>
<protein>
    <submittedName>
        <fullName evidence="2">Putative pre-peptidase</fullName>
    </submittedName>
</protein>
<name>A0A563VYW7_9CYAN</name>
<evidence type="ECO:0000313" key="2">
    <source>
        <dbReference type="EMBL" id="VEP16616.1"/>
    </source>
</evidence>
<sequence>MFTVSTRRWFFLIATGIAVNAIAIFPAKAQLRLYNPTSIASDKEIADTLTEKDIPTGEGGFARDYYVELQKGDQVAIDLTSDEFDTMLMLIAEDGSTVAENDDGPDGSTNSLLFSRIAENGNYIVRVRAFGETSGGKFNLKLTRLKSVNK</sequence>
<dbReference type="Gene3D" id="2.60.120.380">
    <property type="match status" value="1"/>
</dbReference>
<dbReference type="OrthoDB" id="512410at2"/>